<keyword evidence="2" id="KW-1133">Transmembrane helix</keyword>
<feature type="transmembrane region" description="Helical" evidence="2">
    <location>
        <begin position="246"/>
        <end position="270"/>
    </location>
</feature>
<protein>
    <submittedName>
        <fullName evidence="3">Uncharacterized protein</fullName>
    </submittedName>
</protein>
<keyword evidence="2" id="KW-0812">Transmembrane</keyword>
<reference evidence="3" key="1">
    <citation type="submission" date="2019-09" db="EMBL/GenBank/DDBJ databases">
        <authorList>
            <consortium name="PulseNet: The National Subtyping Network for Foodborne Disease Surveillance"/>
            <person name="Tarr C.L."/>
            <person name="Trees E."/>
            <person name="Katz L.S."/>
            <person name="Carleton-Romer H.A."/>
            <person name="Stroika S."/>
            <person name="Kucerova Z."/>
            <person name="Roache K.F."/>
            <person name="Sabol A.L."/>
            <person name="Besser J."/>
            <person name="Gerner-Smidt P."/>
        </authorList>
    </citation>
    <scope>NUCLEOTIDE SEQUENCE</scope>
    <source>
        <strain evidence="3">PNUSAS103120</strain>
    </source>
</reference>
<accession>A0A622T8L3</accession>
<comment type="caution">
    <text evidence="3">The sequence shown here is derived from an EMBL/GenBank/DDBJ whole genome shotgun (WGS) entry which is preliminary data.</text>
</comment>
<gene>
    <name evidence="3" type="ORF">F7428_13345</name>
</gene>
<feature type="transmembrane region" description="Helical" evidence="2">
    <location>
        <begin position="87"/>
        <end position="106"/>
    </location>
</feature>
<feature type="transmembrane region" description="Helical" evidence="2">
    <location>
        <begin position="63"/>
        <end position="80"/>
    </location>
</feature>
<evidence type="ECO:0000256" key="1">
    <source>
        <dbReference type="SAM" id="MobiDB-lite"/>
    </source>
</evidence>
<keyword evidence="2" id="KW-0472">Membrane</keyword>
<name>A0A622T8L3_SALER</name>
<sequence>MSQNKSTKTNELKKNKFENLKKLDSLFVLFIIVGAWIFGQIILKDPRLILFFEKIGNIPDFLSLFPIFSSSLLIATWFLYRGKSVKSLNDIILFFSVSYALYLFLFDNQEYEKLNNIKEVVSNLSLFLAKIAILNCSVAKTIITLFEFIIEWAKENSEKKITLQEKQNTEDNKASSSFDKDGQVENFEFNYKYEKSQGNKIEHEEISIIKFESNLQKDSNSNVKKPSKDNQNPTNEIKTNPIKDKLIISLIILSLIILAFPFLYGIFIHFHR</sequence>
<evidence type="ECO:0000256" key="2">
    <source>
        <dbReference type="SAM" id="Phobius"/>
    </source>
</evidence>
<dbReference type="AlphaFoldDB" id="A0A622T8L3"/>
<evidence type="ECO:0000313" key="3">
    <source>
        <dbReference type="EMBL" id="ECZ0562527.1"/>
    </source>
</evidence>
<feature type="transmembrane region" description="Helical" evidence="2">
    <location>
        <begin position="23"/>
        <end position="43"/>
    </location>
</feature>
<organism evidence="3">
    <name type="scientific">Salmonella enterica</name>
    <name type="common">Salmonella choleraesuis</name>
    <dbReference type="NCBI Taxonomy" id="28901"/>
    <lineage>
        <taxon>Bacteria</taxon>
        <taxon>Pseudomonadati</taxon>
        <taxon>Pseudomonadota</taxon>
        <taxon>Gammaproteobacteria</taxon>
        <taxon>Enterobacterales</taxon>
        <taxon>Enterobacteriaceae</taxon>
        <taxon>Salmonella</taxon>
    </lineage>
</organism>
<proteinExistence type="predicted"/>
<feature type="region of interest" description="Disordered" evidence="1">
    <location>
        <begin position="217"/>
        <end position="238"/>
    </location>
</feature>
<dbReference type="EMBL" id="AALFUT010000007">
    <property type="protein sequence ID" value="ECZ0562527.1"/>
    <property type="molecule type" value="Genomic_DNA"/>
</dbReference>
<feature type="transmembrane region" description="Helical" evidence="2">
    <location>
        <begin position="126"/>
        <end position="150"/>
    </location>
</feature>